<reference evidence="2" key="1">
    <citation type="submission" date="2013-07" db="EMBL/GenBank/DDBJ databases">
        <title>Sub-species coevolution in mutualistic symbiosis.</title>
        <authorList>
            <person name="Murfin K."/>
            <person name="Klassen J."/>
            <person name="Lee M."/>
            <person name="Forst S."/>
            <person name="Stock P."/>
            <person name="Goodrich-Blair H."/>
        </authorList>
    </citation>
    <scope>NUCLEOTIDE SEQUENCE [LARGE SCALE GENOMIC DNA]</scope>
    <source>
        <strain evidence="2">Kraussei Becker Underwood</strain>
    </source>
</reference>
<keyword evidence="1" id="KW-1133">Transmembrane helix</keyword>
<comment type="caution">
    <text evidence="2">The sequence shown here is derived from an EMBL/GenBank/DDBJ whole genome shotgun (WGS) entry which is preliminary data.</text>
</comment>
<feature type="transmembrane region" description="Helical" evidence="1">
    <location>
        <begin position="35"/>
        <end position="55"/>
    </location>
</feature>
<feature type="transmembrane region" description="Helical" evidence="1">
    <location>
        <begin position="6"/>
        <end position="23"/>
    </location>
</feature>
<sequence length="382" mass="43652">MTIWNTFWLLLAIFVISLIIVRSSKPTWYRAVATITAWLTGGGITLSIIVVTWSLNSNHYTDCHNESGGIYESNSKLCYNDNVFTTLENKSNGKAVAISSFTVLGKDRAIIYTQDNGNYFILFKDNKLEISPYEEHEQESLNNSSDFDNAENVTKISCYDNYMTDPYDGFIFPKHNSTLYSVENLVCYKGRDITSWVAGHGMKVTAAVIPNPKELFAIVTIEEENPQQYESKSSIRTIYITSDGVRGKRDIFTQRYTQDPKKTLSKMKIVGYNYEKGIVYFSVPAWAVSHAIHAFTIPFDNNYNYVREKFITDGDLTFVNMSNLSGNSKHDKYIGSLVVEQSEIREGEGRVYNEYLISPEGKRICELDTEVENWRIYLPCKK</sequence>
<dbReference type="Proteomes" id="UP000028493">
    <property type="component" value="Unassembled WGS sequence"/>
</dbReference>
<gene>
    <name evidence="2" type="ORF">XBKB1_1260008</name>
</gene>
<evidence type="ECO:0000256" key="1">
    <source>
        <dbReference type="SAM" id="Phobius"/>
    </source>
</evidence>
<accession>A0A077PE99</accession>
<organism evidence="2">
    <name type="scientific">Xenorhabdus bovienii str. kraussei Becker Underwood</name>
    <dbReference type="NCBI Taxonomy" id="1398204"/>
    <lineage>
        <taxon>Bacteria</taxon>
        <taxon>Pseudomonadati</taxon>
        <taxon>Pseudomonadota</taxon>
        <taxon>Gammaproteobacteria</taxon>
        <taxon>Enterobacterales</taxon>
        <taxon>Morganellaceae</taxon>
        <taxon>Xenorhabdus</taxon>
    </lineage>
</organism>
<keyword evidence="1" id="KW-0812">Transmembrane</keyword>
<proteinExistence type="predicted"/>
<dbReference type="HOGENOM" id="CLU_723504_0_0_6"/>
<protein>
    <submittedName>
        <fullName evidence="2">Uncharacterized protein</fullName>
    </submittedName>
</protein>
<dbReference type="AlphaFoldDB" id="A0A077PE99"/>
<evidence type="ECO:0000313" key="2">
    <source>
        <dbReference type="EMBL" id="CDH22645.1"/>
    </source>
</evidence>
<dbReference type="EMBL" id="CBSZ010000031">
    <property type="protein sequence ID" value="CDH22645.1"/>
    <property type="molecule type" value="Genomic_DNA"/>
</dbReference>
<name>A0A077PE99_XENBV</name>
<keyword evidence="1" id="KW-0472">Membrane</keyword>